<feature type="compositionally biased region" description="Polar residues" evidence="4">
    <location>
        <begin position="240"/>
        <end position="253"/>
    </location>
</feature>
<evidence type="ECO:0000256" key="3">
    <source>
        <dbReference type="ARBA" id="ARBA00023242"/>
    </source>
</evidence>
<evidence type="ECO:0000313" key="6">
    <source>
        <dbReference type="EMBL" id="KAG5942204.1"/>
    </source>
</evidence>
<organism evidence="6 7">
    <name type="scientific">Claviceps pazoutovae</name>
    <dbReference type="NCBI Taxonomy" id="1649127"/>
    <lineage>
        <taxon>Eukaryota</taxon>
        <taxon>Fungi</taxon>
        <taxon>Dikarya</taxon>
        <taxon>Ascomycota</taxon>
        <taxon>Pezizomycotina</taxon>
        <taxon>Sordariomycetes</taxon>
        <taxon>Hypocreomycetidae</taxon>
        <taxon>Hypocreales</taxon>
        <taxon>Clavicipitaceae</taxon>
        <taxon>Claviceps</taxon>
    </lineage>
</organism>
<protein>
    <recommendedName>
        <fullName evidence="5">BRCT domain-containing protein</fullName>
    </recommendedName>
</protein>
<dbReference type="GO" id="GO:0045944">
    <property type="term" value="P:positive regulation of transcription by RNA polymerase II"/>
    <property type="evidence" value="ECO:0007669"/>
    <property type="project" value="TreeGrafter"/>
</dbReference>
<keyword evidence="7" id="KW-1185">Reference proteome</keyword>
<feature type="compositionally biased region" description="Polar residues" evidence="4">
    <location>
        <begin position="369"/>
        <end position="386"/>
    </location>
</feature>
<feature type="compositionally biased region" description="Polar residues" evidence="4">
    <location>
        <begin position="885"/>
        <end position="895"/>
    </location>
</feature>
<feature type="domain" description="BRCT" evidence="5">
    <location>
        <begin position="1013"/>
        <end position="1133"/>
    </location>
</feature>
<feature type="compositionally biased region" description="Basic and acidic residues" evidence="4">
    <location>
        <begin position="791"/>
        <end position="802"/>
    </location>
</feature>
<feature type="compositionally biased region" description="Basic residues" evidence="4">
    <location>
        <begin position="814"/>
        <end position="830"/>
    </location>
</feature>
<dbReference type="OrthoDB" id="129353at2759"/>
<dbReference type="EMBL" id="SRPO01000084">
    <property type="protein sequence ID" value="KAG5942204.1"/>
    <property type="molecule type" value="Genomic_DNA"/>
</dbReference>
<dbReference type="GO" id="GO:0042393">
    <property type="term" value="F:histone binding"/>
    <property type="evidence" value="ECO:0007669"/>
    <property type="project" value="TreeGrafter"/>
</dbReference>
<feature type="compositionally biased region" description="Acidic residues" evidence="4">
    <location>
        <begin position="631"/>
        <end position="646"/>
    </location>
</feature>
<dbReference type="CDD" id="cd17745">
    <property type="entry name" value="BRCT_p53bp1_rpt1"/>
    <property type="match status" value="1"/>
</dbReference>
<dbReference type="PANTHER" id="PTHR15321">
    <property type="entry name" value="TUMOR SUPPRESSOR P53-BINDING PROTEIN 1"/>
    <property type="match status" value="1"/>
</dbReference>
<feature type="compositionally biased region" description="Basic and acidic residues" evidence="4">
    <location>
        <begin position="596"/>
        <end position="605"/>
    </location>
</feature>
<sequence>MLRHRGFSPRQLTFQYTFKTYNNNVLSAGDMTRLKLLAQAEKVAFEASNDTQDSQAILDAFKAQFGVGTTSCSPHHIFKRPSLLSGPTRTTQVRPLVGCPDQDKDAIDYHPVSPPRKQTAINNRDDVLSNAGVNAPQRHGLQGAPVNRVHHDDDAAAAVSYTISHEKLSATLSAEHWHSLVPAGLNMDGSQQTPTQINNERDYDTFCAISPSSGADCTQFNSNGEPRLLDPDETGAVNFGNLSQFPRPSSQISEDGGFENSRGQWRLPTTDAATPTQPHNAPVSLETPALSRNPFGTTGESGAVPFGATQLFGQTQLLSSAVKLATPTSSRPSPAAFFTIVTSPLKNRTNVSSPTDIRTSSPARLLDIRSSSPTRMPDIRTSSPTTLPDVPATAVKDKDPFTIAENTPVPHQSQNDDLIPESPTRSRLSLGYPQPMAYYEPMKHSQERKGCKKRSPKSGHVSDSDDETFQMLERKRRVERKRAAAAKEMDKVSFIRTQQRKPLSPPMEQAAKRRKVSVAVEHNKNEEIRADGMAQFCIRDSGKPASQSSQLPSVKSTMATPGEEVPRVGLEVDEADKAENAEEAVEIVAESAEGAEEPKEAEQTEKAVQPEGAEQLEEADNPEEAEKLQEMEETAGPEEEKDAEEEEKPKKAKKPEEMEEAEGSEEAKDAEKSGDTAGAKEVAEAEEAEDAQDALEAKIAEVAEQAEEAEEATAETTEETEETEEVEEVEEVEEAAEALVVGGSAPTATTRNNEPRASVNDEVIPATSPLRSSPAVFRRDASSASDPELPTLRRSETEKELDTADSSSLPLTRQRPRRTYSRRGREKRTRLAIVSSAETDSPVDDDSEELPQTQPLDEQRIETEKSDETVKAPGASADANLEPQPRNSTRSTPQRSRVAHREAMVAFSSSTDPTKTPAISPKTTPGAHRHTSATSDRPVSVNLTSAELSPQPLHERTTRRQAVTSESPPPLAKSMRLSRRSLRLEWESTDDLHRSPSRSCRSFRPASLGSAHRSRRVFEGMIFALSFSDNPQRTKLEVKMTQAGATIIHEGFQELFEPSPVLHTSSALEESHDCLTLARANLEYGFAAVIADSHSRKAKYMQALALGLPCLAPQWAYMCLKKAEIVDWTPYLLCAGQSHVLGNAIRSRTLSPYDALDAKLAHILAHRDKLLAGEKLLLVQDQDHRKSRRETRQQYLFLAFALGPSVLHRVYTVQEAGAVVREAEKSGSPFAWVYMDSATGTLEAVLAAASQETGKRKRKAVAARPVGGDLKVLTDELMIQSLILGRMVEGDEMG</sequence>
<evidence type="ECO:0000256" key="1">
    <source>
        <dbReference type="ARBA" id="ARBA00004123"/>
    </source>
</evidence>
<comment type="subcellular location">
    <subcellularLocation>
        <location evidence="1">Nucleus</location>
    </subcellularLocation>
</comment>
<dbReference type="Gene3D" id="3.40.50.10190">
    <property type="entry name" value="BRCT domain"/>
    <property type="match status" value="1"/>
</dbReference>
<dbReference type="InterPro" id="IPR001357">
    <property type="entry name" value="BRCT_dom"/>
</dbReference>
<feature type="compositionally biased region" description="Acidic residues" evidence="4">
    <location>
        <begin position="614"/>
        <end position="623"/>
    </location>
</feature>
<comment type="caution">
    <text evidence="6">The sequence shown here is derived from an EMBL/GenBank/DDBJ whole genome shotgun (WGS) entry which is preliminary data.</text>
</comment>
<dbReference type="InterPro" id="IPR047252">
    <property type="entry name" value="TP53BP1-like"/>
</dbReference>
<feature type="region of interest" description="Disordered" evidence="4">
    <location>
        <begin position="538"/>
        <end position="978"/>
    </location>
</feature>
<evidence type="ECO:0000313" key="7">
    <source>
        <dbReference type="Proteomes" id="UP000706124"/>
    </source>
</evidence>
<dbReference type="InterPro" id="IPR047249">
    <property type="entry name" value="BRCT_p53bp1-like_rpt1"/>
</dbReference>
<dbReference type="PROSITE" id="PS50172">
    <property type="entry name" value="BRCT"/>
    <property type="match status" value="1"/>
</dbReference>
<feature type="compositionally biased region" description="Acidic residues" evidence="4">
    <location>
        <begin position="684"/>
        <end position="693"/>
    </location>
</feature>
<dbReference type="GO" id="GO:0000077">
    <property type="term" value="P:DNA damage checkpoint signaling"/>
    <property type="evidence" value="ECO:0007669"/>
    <property type="project" value="TreeGrafter"/>
</dbReference>
<proteinExistence type="predicted"/>
<accession>A0A9P7MFL5</accession>
<dbReference type="InterPro" id="IPR036420">
    <property type="entry name" value="BRCT_dom_sf"/>
</dbReference>
<feature type="compositionally biased region" description="Polar residues" evidence="4">
    <location>
        <begin position="932"/>
        <end position="948"/>
    </location>
</feature>
<keyword evidence="2" id="KW-0227">DNA damage</keyword>
<feature type="compositionally biased region" description="Basic and acidic residues" evidence="4">
    <location>
        <begin position="665"/>
        <end position="674"/>
    </location>
</feature>
<evidence type="ECO:0000256" key="4">
    <source>
        <dbReference type="SAM" id="MobiDB-lite"/>
    </source>
</evidence>
<evidence type="ECO:0000259" key="5">
    <source>
        <dbReference type="PROSITE" id="PS50172"/>
    </source>
</evidence>
<gene>
    <name evidence="6" type="ORF">E4U60_007439</name>
</gene>
<feature type="compositionally biased region" description="Polar residues" evidence="4">
    <location>
        <begin position="544"/>
        <end position="559"/>
    </location>
</feature>
<feature type="region of interest" description="Disordered" evidence="4">
    <location>
        <begin position="368"/>
        <end position="393"/>
    </location>
</feature>
<reference evidence="6 7" key="1">
    <citation type="journal article" date="2020" name="bioRxiv">
        <title>Whole genome comparisons of ergot fungi reveals the divergence and evolution of species within the genus Claviceps are the result of varying mechanisms driving genome evolution and host range expansion.</title>
        <authorList>
            <person name="Wyka S.A."/>
            <person name="Mondo S.J."/>
            <person name="Liu M."/>
            <person name="Dettman J."/>
            <person name="Nalam V."/>
            <person name="Broders K.D."/>
        </authorList>
    </citation>
    <scope>NUCLEOTIDE SEQUENCE [LARGE SCALE GENOMIC DNA]</scope>
    <source>
        <strain evidence="6 7">CCC 1485</strain>
    </source>
</reference>
<dbReference type="Proteomes" id="UP000706124">
    <property type="component" value="Unassembled WGS sequence"/>
</dbReference>
<feature type="compositionally biased region" description="Acidic residues" evidence="4">
    <location>
        <begin position="704"/>
        <end position="736"/>
    </location>
</feature>
<keyword evidence="3" id="KW-0539">Nucleus</keyword>
<feature type="region of interest" description="Disordered" evidence="4">
    <location>
        <begin position="233"/>
        <end position="287"/>
    </location>
</feature>
<feature type="region of interest" description="Disordered" evidence="4">
    <location>
        <begin position="405"/>
        <end position="470"/>
    </location>
</feature>
<dbReference type="SUPFAM" id="SSF52113">
    <property type="entry name" value="BRCT domain"/>
    <property type="match status" value="1"/>
</dbReference>
<evidence type="ECO:0000256" key="2">
    <source>
        <dbReference type="ARBA" id="ARBA00022763"/>
    </source>
</evidence>
<name>A0A9P7MFL5_9HYPO</name>
<dbReference type="GO" id="GO:0005634">
    <property type="term" value="C:nucleus"/>
    <property type="evidence" value="ECO:0007669"/>
    <property type="project" value="UniProtKB-SubCell"/>
</dbReference>
<dbReference type="PANTHER" id="PTHR15321:SF3">
    <property type="entry name" value="TP53-BINDING PROTEIN 1"/>
    <property type="match status" value="1"/>
</dbReference>
<feature type="compositionally biased region" description="Basic and acidic residues" evidence="4">
    <location>
        <begin position="857"/>
        <end position="870"/>
    </location>
</feature>